<reference evidence="2" key="1">
    <citation type="journal article" date="2017" name="Plant J.">
        <title>The pomegranate (Punica granatum L.) genome and the genomics of punicalagin biosynthesis.</title>
        <authorList>
            <person name="Qin G."/>
            <person name="Xu C."/>
            <person name="Ming R."/>
            <person name="Tang H."/>
            <person name="Guyot R."/>
            <person name="Kramer E.M."/>
            <person name="Hu Y."/>
            <person name="Yi X."/>
            <person name="Qi Y."/>
            <person name="Xu X."/>
            <person name="Gao Z."/>
            <person name="Pan H."/>
            <person name="Jian J."/>
            <person name="Tian Y."/>
            <person name="Yue Z."/>
            <person name="Xu Y."/>
        </authorList>
    </citation>
    <scope>NUCLEOTIDE SEQUENCE [LARGE SCALE GENOMIC DNA]</scope>
    <source>
        <strain evidence="2">cv. Dabenzi</strain>
    </source>
</reference>
<sequence>MLRQLDEAIATVEAETEQVKKEGEKKLELLMTKLVGLKTKKHKIEMQAEAEQDRVLLALYVLITSNLFNDPLIFKMTKL</sequence>
<evidence type="ECO:0000313" key="2">
    <source>
        <dbReference type="Proteomes" id="UP000197138"/>
    </source>
</evidence>
<dbReference type="EMBL" id="MTKT01005400">
    <property type="protein sequence ID" value="OWM67322.1"/>
    <property type="molecule type" value="Genomic_DNA"/>
</dbReference>
<accession>A0A218W5E7</accession>
<protein>
    <submittedName>
        <fullName evidence="1">Uncharacterized protein</fullName>
    </submittedName>
</protein>
<evidence type="ECO:0000313" key="1">
    <source>
        <dbReference type="EMBL" id="OWM67322.1"/>
    </source>
</evidence>
<dbReference type="Proteomes" id="UP000197138">
    <property type="component" value="Unassembled WGS sequence"/>
</dbReference>
<organism evidence="1 2">
    <name type="scientific">Punica granatum</name>
    <name type="common">Pomegranate</name>
    <dbReference type="NCBI Taxonomy" id="22663"/>
    <lineage>
        <taxon>Eukaryota</taxon>
        <taxon>Viridiplantae</taxon>
        <taxon>Streptophyta</taxon>
        <taxon>Embryophyta</taxon>
        <taxon>Tracheophyta</taxon>
        <taxon>Spermatophyta</taxon>
        <taxon>Magnoliopsida</taxon>
        <taxon>eudicotyledons</taxon>
        <taxon>Gunneridae</taxon>
        <taxon>Pentapetalae</taxon>
        <taxon>rosids</taxon>
        <taxon>malvids</taxon>
        <taxon>Myrtales</taxon>
        <taxon>Lythraceae</taxon>
        <taxon>Punica</taxon>
    </lineage>
</organism>
<dbReference type="AlphaFoldDB" id="A0A218W5E7"/>
<proteinExistence type="predicted"/>
<gene>
    <name evidence="1" type="ORF">CDL15_Pgr000774</name>
</gene>
<comment type="caution">
    <text evidence="1">The sequence shown here is derived from an EMBL/GenBank/DDBJ whole genome shotgun (WGS) entry which is preliminary data.</text>
</comment>
<name>A0A218W5E7_PUNGR</name>